<comment type="caution">
    <text evidence="8">The sequence shown here is derived from an EMBL/GenBank/DDBJ whole genome shotgun (WGS) entry which is preliminary data.</text>
</comment>
<dbReference type="GO" id="GO:0003677">
    <property type="term" value="F:DNA binding"/>
    <property type="evidence" value="ECO:0007669"/>
    <property type="project" value="UniProtKB-KW"/>
</dbReference>
<feature type="modified residue" description="4-aspartylphosphate" evidence="6">
    <location>
        <position position="53"/>
    </location>
</feature>
<accession>A0A1G2R6H8</accession>
<dbReference type="Proteomes" id="UP000178092">
    <property type="component" value="Unassembled WGS sequence"/>
</dbReference>
<evidence type="ECO:0000256" key="6">
    <source>
        <dbReference type="PROSITE-ProRule" id="PRU00169"/>
    </source>
</evidence>
<keyword evidence="4" id="KW-0238">DNA-binding</keyword>
<evidence type="ECO:0000256" key="1">
    <source>
        <dbReference type="ARBA" id="ARBA00022553"/>
    </source>
</evidence>
<evidence type="ECO:0000313" key="8">
    <source>
        <dbReference type="EMBL" id="OHA67691.1"/>
    </source>
</evidence>
<keyword evidence="1 6" id="KW-0597">Phosphoprotein</keyword>
<keyword evidence="3" id="KW-0805">Transcription regulation</keyword>
<dbReference type="PANTHER" id="PTHR44591">
    <property type="entry name" value="STRESS RESPONSE REGULATOR PROTEIN 1"/>
    <property type="match status" value="1"/>
</dbReference>
<dbReference type="PANTHER" id="PTHR44591:SF3">
    <property type="entry name" value="RESPONSE REGULATORY DOMAIN-CONTAINING PROTEIN"/>
    <property type="match status" value="1"/>
</dbReference>
<dbReference type="AlphaFoldDB" id="A0A1G2R6H8"/>
<evidence type="ECO:0000313" key="9">
    <source>
        <dbReference type="Proteomes" id="UP000178092"/>
    </source>
</evidence>
<keyword evidence="5" id="KW-0804">Transcription</keyword>
<dbReference type="SMART" id="SM00448">
    <property type="entry name" value="REC"/>
    <property type="match status" value="1"/>
</dbReference>
<dbReference type="GO" id="GO:0000160">
    <property type="term" value="P:phosphorelay signal transduction system"/>
    <property type="evidence" value="ECO:0007669"/>
    <property type="project" value="UniProtKB-KW"/>
</dbReference>
<evidence type="ECO:0000256" key="2">
    <source>
        <dbReference type="ARBA" id="ARBA00023012"/>
    </source>
</evidence>
<evidence type="ECO:0000256" key="4">
    <source>
        <dbReference type="ARBA" id="ARBA00023125"/>
    </source>
</evidence>
<dbReference type="PROSITE" id="PS50110">
    <property type="entry name" value="RESPONSE_REGULATORY"/>
    <property type="match status" value="1"/>
</dbReference>
<reference evidence="8 9" key="1">
    <citation type="journal article" date="2016" name="Nat. Commun.">
        <title>Thousands of microbial genomes shed light on interconnected biogeochemical processes in an aquifer system.</title>
        <authorList>
            <person name="Anantharaman K."/>
            <person name="Brown C.T."/>
            <person name="Hug L.A."/>
            <person name="Sharon I."/>
            <person name="Castelle C.J."/>
            <person name="Probst A.J."/>
            <person name="Thomas B.C."/>
            <person name="Singh A."/>
            <person name="Wilkins M.J."/>
            <person name="Karaoz U."/>
            <person name="Brodie E.L."/>
            <person name="Williams K.H."/>
            <person name="Hubbard S.S."/>
            <person name="Banfield J.F."/>
        </authorList>
    </citation>
    <scope>NUCLEOTIDE SEQUENCE [LARGE SCALE GENOMIC DNA]</scope>
</reference>
<dbReference type="CDD" id="cd17574">
    <property type="entry name" value="REC_OmpR"/>
    <property type="match status" value="1"/>
</dbReference>
<dbReference type="Pfam" id="PF00072">
    <property type="entry name" value="Response_reg"/>
    <property type="match status" value="1"/>
</dbReference>
<sequence>MAKKILIVEDESKIAKAYADHLEREGYEIKIAADGNEGLEKARAWRPDLVLLDILLPQKDGLTVLRELKEAEETKQIPVIMLTNLSNEENLVAASKAGSVLYFVKANASLARLNKWIGDILR</sequence>
<organism evidence="8 9">
    <name type="scientific">Candidatus Wildermuthbacteria bacterium RIFCSPHIGHO2_02_FULL_45_25</name>
    <dbReference type="NCBI Taxonomy" id="1802450"/>
    <lineage>
        <taxon>Bacteria</taxon>
        <taxon>Candidatus Wildermuthiibacteriota</taxon>
    </lineage>
</organism>
<evidence type="ECO:0000256" key="3">
    <source>
        <dbReference type="ARBA" id="ARBA00023015"/>
    </source>
</evidence>
<keyword evidence="2" id="KW-0902">Two-component regulatory system</keyword>
<proteinExistence type="predicted"/>
<gene>
    <name evidence="8" type="ORF">A3C04_02125</name>
</gene>
<evidence type="ECO:0000259" key="7">
    <source>
        <dbReference type="PROSITE" id="PS50110"/>
    </source>
</evidence>
<evidence type="ECO:0000256" key="5">
    <source>
        <dbReference type="ARBA" id="ARBA00023163"/>
    </source>
</evidence>
<feature type="domain" description="Response regulatory" evidence="7">
    <location>
        <begin position="4"/>
        <end position="120"/>
    </location>
</feature>
<dbReference type="InterPro" id="IPR050595">
    <property type="entry name" value="Bact_response_regulator"/>
</dbReference>
<dbReference type="FunFam" id="3.40.50.2300:FF:000001">
    <property type="entry name" value="DNA-binding response regulator PhoB"/>
    <property type="match status" value="1"/>
</dbReference>
<dbReference type="SUPFAM" id="SSF52172">
    <property type="entry name" value="CheY-like"/>
    <property type="match status" value="1"/>
</dbReference>
<dbReference type="InterPro" id="IPR001789">
    <property type="entry name" value="Sig_transdc_resp-reg_receiver"/>
</dbReference>
<dbReference type="Gene3D" id="3.40.50.2300">
    <property type="match status" value="1"/>
</dbReference>
<dbReference type="EMBL" id="MHTV01000006">
    <property type="protein sequence ID" value="OHA67691.1"/>
    <property type="molecule type" value="Genomic_DNA"/>
</dbReference>
<dbReference type="InterPro" id="IPR011006">
    <property type="entry name" value="CheY-like_superfamily"/>
</dbReference>
<name>A0A1G2R6H8_9BACT</name>
<protein>
    <recommendedName>
        <fullName evidence="7">Response regulatory domain-containing protein</fullName>
    </recommendedName>
</protein>